<reference evidence="3 4" key="1">
    <citation type="submission" date="2019-08" db="EMBL/GenBank/DDBJ databases">
        <title>In-depth cultivation of the pig gut microbiome towards novel bacterial diversity and tailored functional studies.</title>
        <authorList>
            <person name="Wylensek D."/>
            <person name="Hitch T.C.A."/>
            <person name="Clavel T."/>
        </authorList>
    </citation>
    <scope>NUCLEOTIDE SEQUENCE [LARGE SCALE GENOMIC DNA]</scope>
    <source>
        <strain evidence="3 4">BL-178-WT-3A</strain>
    </source>
</reference>
<dbReference type="PANTHER" id="PTHR10885">
    <property type="entry name" value="ISOPENTENYL-DIPHOSPHATE DELTA-ISOMERASE"/>
    <property type="match status" value="1"/>
</dbReference>
<dbReference type="InterPro" id="IPR020084">
    <property type="entry name" value="NUDIX_hydrolase_CS"/>
</dbReference>
<keyword evidence="1" id="KW-0378">Hydrolase</keyword>
<dbReference type="Pfam" id="PF00293">
    <property type="entry name" value="NUDIX"/>
    <property type="match status" value="1"/>
</dbReference>
<evidence type="ECO:0000313" key="4">
    <source>
        <dbReference type="Proteomes" id="UP000471052"/>
    </source>
</evidence>
<dbReference type="PROSITE" id="PS00893">
    <property type="entry name" value="NUDIX_BOX"/>
    <property type="match status" value="1"/>
</dbReference>
<dbReference type="PANTHER" id="PTHR10885:SF0">
    <property type="entry name" value="ISOPENTENYL-DIPHOSPHATE DELTA-ISOMERASE"/>
    <property type="match status" value="1"/>
</dbReference>
<name>A0A6N7X312_STRAY</name>
<comment type="caution">
    <text evidence="3">The sequence shown here is derived from an EMBL/GenBank/DDBJ whole genome shotgun (WGS) entry which is preliminary data.</text>
</comment>
<dbReference type="GO" id="GO:0016787">
    <property type="term" value="F:hydrolase activity"/>
    <property type="evidence" value="ECO:0007669"/>
    <property type="project" value="UniProtKB-KW"/>
</dbReference>
<dbReference type="AlphaFoldDB" id="A0A6N7X312"/>
<dbReference type="CDD" id="cd04693">
    <property type="entry name" value="NUDIX_Hydrolase"/>
    <property type="match status" value="1"/>
</dbReference>
<proteinExistence type="predicted"/>
<dbReference type="Gene3D" id="3.90.79.10">
    <property type="entry name" value="Nucleoside Triphosphate Pyrophosphohydrolase"/>
    <property type="match status" value="1"/>
</dbReference>
<evidence type="ECO:0000256" key="1">
    <source>
        <dbReference type="ARBA" id="ARBA00022801"/>
    </source>
</evidence>
<dbReference type="InterPro" id="IPR015797">
    <property type="entry name" value="NUDIX_hydrolase-like_dom_sf"/>
</dbReference>
<organism evidence="3 4">
    <name type="scientific">Streptococcus alactolyticus</name>
    <dbReference type="NCBI Taxonomy" id="29389"/>
    <lineage>
        <taxon>Bacteria</taxon>
        <taxon>Bacillati</taxon>
        <taxon>Bacillota</taxon>
        <taxon>Bacilli</taxon>
        <taxon>Lactobacillales</taxon>
        <taxon>Streptococcaceae</taxon>
        <taxon>Streptococcus</taxon>
    </lineage>
</organism>
<dbReference type="PROSITE" id="PS51462">
    <property type="entry name" value="NUDIX"/>
    <property type="match status" value="1"/>
</dbReference>
<accession>A0A6N7X312</accession>
<sequence length="164" mass="18952">MEKWDAYLANGHKTNHILIRGQSIPDGFYHLAVKCLVQHLDGSLLFMQRHLDKKLFPGFFEASAAGSALYGENSEQAIRRELLEETGLVPAKLTFSKRIVYKEDQCLMDRYVALVDCPKDHITLQDGETIAYQWVTKEDFKRFLEKYSVVPAHRLMLESLFLDE</sequence>
<protein>
    <submittedName>
        <fullName evidence="3">NUDIX domain-containing protein</fullName>
    </submittedName>
</protein>
<dbReference type="Proteomes" id="UP000471052">
    <property type="component" value="Unassembled WGS sequence"/>
</dbReference>
<gene>
    <name evidence="3" type="ORF">FYJ82_00840</name>
</gene>
<dbReference type="OrthoDB" id="9786032at2"/>
<evidence type="ECO:0000259" key="2">
    <source>
        <dbReference type="PROSITE" id="PS51462"/>
    </source>
</evidence>
<dbReference type="SUPFAM" id="SSF55811">
    <property type="entry name" value="Nudix"/>
    <property type="match status" value="1"/>
</dbReference>
<feature type="domain" description="Nudix hydrolase" evidence="2">
    <location>
        <begin position="28"/>
        <end position="157"/>
    </location>
</feature>
<dbReference type="InterPro" id="IPR000086">
    <property type="entry name" value="NUDIX_hydrolase_dom"/>
</dbReference>
<dbReference type="RefSeq" id="WP_154454237.1">
    <property type="nucleotide sequence ID" value="NZ_JADYUO010000001.1"/>
</dbReference>
<dbReference type="EMBL" id="VUNP01000002">
    <property type="protein sequence ID" value="MST53009.1"/>
    <property type="molecule type" value="Genomic_DNA"/>
</dbReference>
<evidence type="ECO:0000313" key="3">
    <source>
        <dbReference type="EMBL" id="MST53009.1"/>
    </source>
</evidence>